<feature type="chain" id="PRO_5005328693" evidence="1">
    <location>
        <begin position="21"/>
        <end position="290"/>
    </location>
</feature>
<evidence type="ECO:0000259" key="2">
    <source>
        <dbReference type="Pfam" id="PF24888"/>
    </source>
</evidence>
<dbReference type="Pfam" id="PF24888">
    <property type="entry name" value="DUF7741"/>
    <property type="match status" value="1"/>
</dbReference>
<evidence type="ECO:0000313" key="3">
    <source>
        <dbReference type="Proteomes" id="UP000035680"/>
    </source>
</evidence>
<name>A0A0K0EVA2_STRVS</name>
<protein>
    <submittedName>
        <fullName evidence="4">Activin_recp domain-containing protein</fullName>
    </submittedName>
</protein>
<evidence type="ECO:0000313" key="4">
    <source>
        <dbReference type="WBParaSite" id="SVE_0045100.1"/>
    </source>
</evidence>
<dbReference type="AlphaFoldDB" id="A0A0K0EVA2"/>
<reference evidence="4" key="2">
    <citation type="submission" date="2015-08" db="UniProtKB">
        <authorList>
            <consortium name="WormBaseParasite"/>
        </authorList>
    </citation>
    <scope>IDENTIFICATION</scope>
</reference>
<keyword evidence="1" id="KW-0732">Signal</keyword>
<feature type="domain" description="DUF7741" evidence="2">
    <location>
        <begin position="120"/>
        <end position="198"/>
    </location>
</feature>
<proteinExistence type="predicted"/>
<dbReference type="InterPro" id="IPR056643">
    <property type="entry name" value="DUF7741"/>
</dbReference>
<feature type="signal peptide" evidence="1">
    <location>
        <begin position="1"/>
        <end position="20"/>
    </location>
</feature>
<dbReference type="Proteomes" id="UP000035680">
    <property type="component" value="Unassembled WGS sequence"/>
</dbReference>
<sequence>MELFIIFFILLIYLVKNSIGNVVCYQCYANSTVSGTTCSIDKVCISSYCIGVLYPNMTWHMDCGPEDKKSPSESCTLDSDTKIVSCFCENNFCNSIDKILPALSDASGVTGNASVILPHRNLTCLECGQVLTKDGVNHIIPCTAESTCLGVQCLTKRSVYPISFCVTSWDTPPILRCRHEVGNDEICACFQDYCNIPYNPLNITFMTTETPTTTEIPLTTISVLTTTTTEPGTIVCPDGRKYGPNEQAVIMGEKLRDIILGKFGKHTSNATTNFESGINYHICNYMNGRK</sequence>
<organism evidence="3 4">
    <name type="scientific">Strongyloides venezuelensis</name>
    <name type="common">Threadworm</name>
    <dbReference type="NCBI Taxonomy" id="75913"/>
    <lineage>
        <taxon>Eukaryota</taxon>
        <taxon>Metazoa</taxon>
        <taxon>Ecdysozoa</taxon>
        <taxon>Nematoda</taxon>
        <taxon>Chromadorea</taxon>
        <taxon>Rhabditida</taxon>
        <taxon>Tylenchina</taxon>
        <taxon>Panagrolaimomorpha</taxon>
        <taxon>Strongyloidoidea</taxon>
        <taxon>Strongyloididae</taxon>
        <taxon>Strongyloides</taxon>
    </lineage>
</organism>
<evidence type="ECO:0000256" key="1">
    <source>
        <dbReference type="SAM" id="SignalP"/>
    </source>
</evidence>
<dbReference type="WBParaSite" id="SVE_0045100.1">
    <property type="protein sequence ID" value="SVE_0045100.1"/>
    <property type="gene ID" value="SVE_0045100"/>
</dbReference>
<reference evidence="3" key="1">
    <citation type="submission" date="2014-07" db="EMBL/GenBank/DDBJ databases">
        <authorList>
            <person name="Martin A.A"/>
            <person name="De Silva N."/>
        </authorList>
    </citation>
    <scope>NUCLEOTIDE SEQUENCE</scope>
</reference>
<accession>A0A0K0EVA2</accession>
<keyword evidence="3" id="KW-1185">Reference proteome</keyword>